<evidence type="ECO:0000256" key="1">
    <source>
        <dbReference type="SAM" id="MobiDB-lite"/>
    </source>
</evidence>
<feature type="compositionally biased region" description="Basic residues" evidence="1">
    <location>
        <begin position="62"/>
        <end position="72"/>
    </location>
</feature>
<accession>B1FVX7</accession>
<feature type="region of interest" description="Disordered" evidence="1">
    <location>
        <begin position="53"/>
        <end position="72"/>
    </location>
</feature>
<proteinExistence type="predicted"/>
<name>B1FVX7_PARG4</name>
<dbReference type="Proteomes" id="UP000005045">
    <property type="component" value="Unassembled WGS sequence"/>
</dbReference>
<organism evidence="2 3">
    <name type="scientific">Paraburkholderia graminis (strain ATCC 700544 / DSM 17151 / LMG 18924 / NCIMB 13744 / C4D1M)</name>
    <dbReference type="NCBI Taxonomy" id="396598"/>
    <lineage>
        <taxon>Bacteria</taxon>
        <taxon>Pseudomonadati</taxon>
        <taxon>Pseudomonadota</taxon>
        <taxon>Betaproteobacteria</taxon>
        <taxon>Burkholderiales</taxon>
        <taxon>Burkholderiaceae</taxon>
        <taxon>Paraburkholderia</taxon>
    </lineage>
</organism>
<dbReference type="AlphaFoldDB" id="B1FVX7"/>
<evidence type="ECO:0000313" key="2">
    <source>
        <dbReference type="EMBL" id="EDT11597.1"/>
    </source>
</evidence>
<reference evidence="2 3" key="1">
    <citation type="submission" date="2008-03" db="EMBL/GenBank/DDBJ databases">
        <title>Sequencing of the draft genome and assembly of Burkholderia graminis C4D1M.</title>
        <authorList>
            <consortium name="US DOE Joint Genome Institute (JGI-PGF)"/>
            <person name="Copeland A."/>
            <person name="Lucas S."/>
            <person name="Lapidus A."/>
            <person name="Glavina del Rio T."/>
            <person name="Dalin E."/>
            <person name="Tice H."/>
            <person name="Bruce D."/>
            <person name="Goodwin L."/>
            <person name="Pitluck S."/>
            <person name="Larimer F."/>
            <person name="Land M.L."/>
            <person name="Hauser L."/>
            <person name="Tiedje J."/>
            <person name="Richardson P."/>
        </authorList>
    </citation>
    <scope>NUCLEOTIDE SEQUENCE [LARGE SCALE GENOMIC DNA]</scope>
    <source>
        <strain evidence="3">ATCC 700544 / DSM 17151 / LMG 18924 / NCIMB 13744 / C4D1M</strain>
    </source>
</reference>
<evidence type="ECO:0000313" key="3">
    <source>
        <dbReference type="Proteomes" id="UP000005045"/>
    </source>
</evidence>
<sequence length="72" mass="7872">MSLSADSKMDQTSERRQRFQVARCDAPLTGAIHCTVLAAPDDLGNAASRLTTIDRTADLKRTASKPPRRRSS</sequence>
<comment type="caution">
    <text evidence="2">The sequence shown here is derived from an EMBL/GenBank/DDBJ whole genome shotgun (WGS) entry which is preliminary data.</text>
</comment>
<gene>
    <name evidence="2" type="ORF">BgramDRAFT_1203</name>
</gene>
<keyword evidence="3" id="KW-1185">Reference proteome</keyword>
<dbReference type="EMBL" id="ABLD01000003">
    <property type="protein sequence ID" value="EDT11597.1"/>
    <property type="molecule type" value="Genomic_DNA"/>
</dbReference>
<protein>
    <submittedName>
        <fullName evidence="2">Uncharacterized protein</fullName>
    </submittedName>
</protein>